<dbReference type="InterPro" id="IPR015943">
    <property type="entry name" value="WD40/YVTN_repeat-like_dom_sf"/>
</dbReference>
<evidence type="ECO:0000256" key="2">
    <source>
        <dbReference type="ARBA" id="ARBA00022737"/>
    </source>
</evidence>
<dbReference type="GO" id="GO:0005634">
    <property type="term" value="C:nucleus"/>
    <property type="evidence" value="ECO:0007669"/>
    <property type="project" value="TreeGrafter"/>
</dbReference>
<feature type="repeat" description="WD" evidence="3">
    <location>
        <begin position="902"/>
        <end position="936"/>
    </location>
</feature>
<dbReference type="InterPro" id="IPR019775">
    <property type="entry name" value="WD40_repeat_CS"/>
</dbReference>
<feature type="repeat" description="WD" evidence="3">
    <location>
        <begin position="773"/>
        <end position="814"/>
    </location>
</feature>
<organism evidence="5 6">
    <name type="scientific">Mycena albidolilacea</name>
    <dbReference type="NCBI Taxonomy" id="1033008"/>
    <lineage>
        <taxon>Eukaryota</taxon>
        <taxon>Fungi</taxon>
        <taxon>Dikarya</taxon>
        <taxon>Basidiomycota</taxon>
        <taxon>Agaricomycotina</taxon>
        <taxon>Agaricomycetes</taxon>
        <taxon>Agaricomycetidae</taxon>
        <taxon>Agaricales</taxon>
        <taxon>Marasmiineae</taxon>
        <taxon>Mycenaceae</taxon>
        <taxon>Mycena</taxon>
    </lineage>
</organism>
<dbReference type="Gene3D" id="2.130.10.10">
    <property type="entry name" value="YVTN repeat-like/Quinoprotein amine dehydrogenase"/>
    <property type="match status" value="5"/>
</dbReference>
<dbReference type="InterPro" id="IPR027417">
    <property type="entry name" value="P-loop_NTPase"/>
</dbReference>
<feature type="non-terminal residue" evidence="5">
    <location>
        <position position="1"/>
    </location>
</feature>
<dbReference type="InterPro" id="IPR056884">
    <property type="entry name" value="NPHP3-like_N"/>
</dbReference>
<feature type="repeat" description="WD" evidence="3">
    <location>
        <begin position="946"/>
        <end position="987"/>
    </location>
</feature>
<dbReference type="PROSITE" id="PS50837">
    <property type="entry name" value="NACHT"/>
    <property type="match status" value="1"/>
</dbReference>
<dbReference type="CDD" id="cd00200">
    <property type="entry name" value="WD40"/>
    <property type="match status" value="1"/>
</dbReference>
<dbReference type="SUPFAM" id="SSF52540">
    <property type="entry name" value="P-loop containing nucleoside triphosphate hydrolases"/>
    <property type="match status" value="1"/>
</dbReference>
<comment type="caution">
    <text evidence="5">The sequence shown here is derived from an EMBL/GenBank/DDBJ whole genome shotgun (WGS) entry which is preliminary data.</text>
</comment>
<dbReference type="PROSITE" id="PS00678">
    <property type="entry name" value="WD_REPEATS_1"/>
    <property type="match status" value="9"/>
</dbReference>
<dbReference type="Gene3D" id="3.40.50.300">
    <property type="entry name" value="P-loop containing nucleotide triphosphate hydrolases"/>
    <property type="match status" value="1"/>
</dbReference>
<dbReference type="InterPro" id="IPR020472">
    <property type="entry name" value="WD40_PAC1"/>
</dbReference>
<feature type="repeat" description="WD" evidence="3">
    <location>
        <begin position="816"/>
        <end position="857"/>
    </location>
</feature>
<evidence type="ECO:0000259" key="4">
    <source>
        <dbReference type="PROSITE" id="PS50837"/>
    </source>
</evidence>
<keyword evidence="1 3" id="KW-0853">WD repeat</keyword>
<protein>
    <submittedName>
        <fullName evidence="5">WD40-repeat-containing domain protein</fullName>
    </submittedName>
</protein>
<dbReference type="InterPro" id="IPR036322">
    <property type="entry name" value="WD40_repeat_dom_sf"/>
</dbReference>
<dbReference type="PROSITE" id="PS50082">
    <property type="entry name" value="WD_REPEATS_2"/>
    <property type="match status" value="9"/>
</dbReference>
<dbReference type="SUPFAM" id="SSF50978">
    <property type="entry name" value="WD40 repeat-like"/>
    <property type="match status" value="2"/>
</dbReference>
<feature type="repeat" description="WD" evidence="3">
    <location>
        <begin position="859"/>
        <end position="900"/>
    </location>
</feature>
<dbReference type="AlphaFoldDB" id="A0AAD6YY54"/>
<dbReference type="SMART" id="SM00320">
    <property type="entry name" value="WD40"/>
    <property type="match status" value="9"/>
</dbReference>
<dbReference type="PROSITE" id="PS50294">
    <property type="entry name" value="WD_REPEATS_REGION"/>
    <property type="match status" value="9"/>
</dbReference>
<reference evidence="5" key="1">
    <citation type="submission" date="2023-03" db="EMBL/GenBank/DDBJ databases">
        <title>Massive genome expansion in bonnet fungi (Mycena s.s.) driven by repeated elements and novel gene families across ecological guilds.</title>
        <authorList>
            <consortium name="Lawrence Berkeley National Laboratory"/>
            <person name="Harder C.B."/>
            <person name="Miyauchi S."/>
            <person name="Viragh M."/>
            <person name="Kuo A."/>
            <person name="Thoen E."/>
            <person name="Andreopoulos B."/>
            <person name="Lu D."/>
            <person name="Skrede I."/>
            <person name="Drula E."/>
            <person name="Henrissat B."/>
            <person name="Morin E."/>
            <person name="Kohler A."/>
            <person name="Barry K."/>
            <person name="LaButti K."/>
            <person name="Morin E."/>
            <person name="Salamov A."/>
            <person name="Lipzen A."/>
            <person name="Mereny Z."/>
            <person name="Hegedus B."/>
            <person name="Baldrian P."/>
            <person name="Stursova M."/>
            <person name="Weitz H."/>
            <person name="Taylor A."/>
            <person name="Grigoriev I.V."/>
            <person name="Nagy L.G."/>
            <person name="Martin F."/>
            <person name="Kauserud H."/>
        </authorList>
    </citation>
    <scope>NUCLEOTIDE SEQUENCE</scope>
    <source>
        <strain evidence="5">CBHHK002</strain>
    </source>
</reference>
<accession>A0AAD6YY54</accession>
<feature type="repeat" description="WD" evidence="3">
    <location>
        <begin position="730"/>
        <end position="771"/>
    </location>
</feature>
<sequence length="1056" mass="114026">MADRGTDPQTRNYSLNVFGGVGGSGGMSERGTGGNGGIGQGPTIDIKAGNTVNISSADPLEKLHYVPGADINAQSPQGCLEGTRVDLLADLRAWSRDPDAPRIFWLDGMAGTGKSAIARSFCHMLRKNKQLGGSFFCLRGDANQGNPMRILPTLAMTLASQDMTFKSALLATLNEVISSNANLEIQIENLLAVPLRSAYRGGMPHLVLVIDALDELNGEDNTKDLLRRLVSVVPGLPIKLFVTSRPERHIRPHFDTSADLRRVLRLHDIEANIVKDDISLYFANCLASIRAESRPLLPEEWASLTDIEALTCRAGKLFICVSTAVKYIGENPEVRLQALLSIKVDTKGPLTKPLDDVYRHILSDAMDLNRFESDEIALTKHILAVILIVGQPVSVATLGGLVGVPAGRVRAMLERLHAVIHVPSDNGKGVLSTFHASFGDFLTTPGCVSDKMFINLPVTHITLFSTCIQVMESQLHFNVSNCPTSYFPNTYHELKIPALLQYVCLYWAHHMAAASAADEALVTLSHLDSLKDVFLPKFLFWVEVLSVINKADVISNLIMTALTSECFAHAPQYLTKFLADANEFVVSSLEAIETSVAHIYVSALPCIRPTSEVAKAFWPKFDRIVRVDLTGIQPRQDRHQAALILNLQAAVRCIAVSSDGAHIVSGSDDKTIHVWDVKTGKAVLKPIEGHIHWVRSVAFSPHGAHIVSGSNDMTIRVWDAKTGKAVLKSIQGHAGGVNSVAFSPDGAHIVSGSNDKTICVWDARTGEAVLKPIEGHIDWVMSVAFSPDGAHIVSGSDDKTIRVWDARTGEAVLKPIKGHTNFVMSVAFSPDGAHIVSGLNDKTIRVWDARTGVAVLKPIKGHRGWVRSVAFSIDGVHIVSGSDDKTICVWDARTGKAVLKPIKGHTGIVTSVAFSPDGVHIVSGSSDKTICMWNVEMTGKAILKPIEGHTGIVMSVAFSPDGGRIVSGSNDNTIRVWDARTGEAVLKPIKGRTDWVWSVAFSPDGACIVSGSDDKTVRVWDVKMGRALVELTRSHTSSVSSVTFSPNGAGIMVATH</sequence>
<feature type="repeat" description="WD" evidence="3">
    <location>
        <begin position="687"/>
        <end position="728"/>
    </location>
</feature>
<dbReference type="EMBL" id="JARIHO010000143">
    <property type="protein sequence ID" value="KAJ7301104.1"/>
    <property type="molecule type" value="Genomic_DNA"/>
</dbReference>
<proteinExistence type="predicted"/>
<dbReference type="PANTHER" id="PTHR22847">
    <property type="entry name" value="WD40 REPEAT PROTEIN"/>
    <property type="match status" value="1"/>
</dbReference>
<dbReference type="InterPro" id="IPR007111">
    <property type="entry name" value="NACHT_NTPase"/>
</dbReference>
<keyword evidence="6" id="KW-1185">Reference proteome</keyword>
<evidence type="ECO:0000256" key="3">
    <source>
        <dbReference type="PROSITE-ProRule" id="PRU00221"/>
    </source>
</evidence>
<name>A0AAD6YY54_9AGAR</name>
<dbReference type="Proteomes" id="UP001218218">
    <property type="component" value="Unassembled WGS sequence"/>
</dbReference>
<dbReference type="Pfam" id="PF00400">
    <property type="entry name" value="WD40"/>
    <property type="match status" value="9"/>
</dbReference>
<evidence type="ECO:0000313" key="5">
    <source>
        <dbReference type="EMBL" id="KAJ7301104.1"/>
    </source>
</evidence>
<evidence type="ECO:0000313" key="6">
    <source>
        <dbReference type="Proteomes" id="UP001218218"/>
    </source>
</evidence>
<dbReference type="GO" id="GO:1990234">
    <property type="term" value="C:transferase complex"/>
    <property type="evidence" value="ECO:0007669"/>
    <property type="project" value="UniProtKB-ARBA"/>
</dbReference>
<feature type="repeat" description="WD" evidence="3">
    <location>
        <begin position="644"/>
        <end position="685"/>
    </location>
</feature>
<feature type="repeat" description="WD" evidence="3">
    <location>
        <begin position="989"/>
        <end position="1030"/>
    </location>
</feature>
<dbReference type="PRINTS" id="PR00320">
    <property type="entry name" value="GPROTEINBRPT"/>
</dbReference>
<gene>
    <name evidence="5" type="ORF">DFH08DRAFT_760347</name>
</gene>
<dbReference type="InterPro" id="IPR001680">
    <property type="entry name" value="WD40_rpt"/>
</dbReference>
<dbReference type="PANTHER" id="PTHR22847:SF637">
    <property type="entry name" value="WD REPEAT DOMAIN 5B"/>
    <property type="match status" value="1"/>
</dbReference>
<dbReference type="Pfam" id="PF24883">
    <property type="entry name" value="NPHP3_N"/>
    <property type="match status" value="1"/>
</dbReference>
<feature type="domain" description="NACHT" evidence="4">
    <location>
        <begin position="102"/>
        <end position="246"/>
    </location>
</feature>
<evidence type="ECO:0000256" key="1">
    <source>
        <dbReference type="ARBA" id="ARBA00022574"/>
    </source>
</evidence>
<keyword evidence="2" id="KW-0677">Repeat</keyword>